<dbReference type="AlphaFoldDB" id="D5UU44"/>
<keyword evidence="1" id="KW-0812">Transmembrane</keyword>
<keyword evidence="1" id="KW-1133">Transmembrane helix</keyword>
<name>D5UU44_TSUPD</name>
<accession>D5UU44</accession>
<reference evidence="3" key="1">
    <citation type="submission" date="2010-03" db="EMBL/GenBank/DDBJ databases">
        <title>The complete chromosome of Tsukamurella paurometabola DSM 20162.</title>
        <authorList>
            <consortium name="US DOE Joint Genome Institute (JGI-PGF)"/>
            <person name="Lucas S."/>
            <person name="Copeland A."/>
            <person name="Lapidus A."/>
            <person name="Glavina del Rio T."/>
            <person name="Dalin E."/>
            <person name="Tice H."/>
            <person name="Bruce D."/>
            <person name="Goodwin L."/>
            <person name="Pitluck S."/>
            <person name="Kyrpides N."/>
            <person name="Mavromatis K."/>
            <person name="Ivanova N."/>
            <person name="Mikhailova N."/>
            <person name="Munk A.C."/>
            <person name="Brettin T."/>
            <person name="Detter J.C."/>
            <person name="Tapia R."/>
            <person name="Han C."/>
            <person name="Larimer F."/>
            <person name="Land M."/>
            <person name="Hauser L."/>
            <person name="Markowitz V."/>
            <person name="Cheng J.-F."/>
            <person name="Hugenholtz P."/>
            <person name="Woyke T."/>
            <person name="Wu D."/>
            <person name="Jando M."/>
            <person name="Brambilla E."/>
            <person name="Klenk H.-P."/>
            <person name="Eisen J.A."/>
        </authorList>
    </citation>
    <scope>NUCLEOTIDE SEQUENCE [LARGE SCALE GENOMIC DNA]</scope>
    <source>
        <strain evidence="3">ATCC 8368 / DSM 20162 / CCUG 35730 / CIP 100753 / JCM 10117 / KCTC 9821 / NBRC 16120 / NCIMB 702349 / NCTC 13040</strain>
    </source>
</reference>
<dbReference type="Proteomes" id="UP000001213">
    <property type="component" value="Chromosome"/>
</dbReference>
<proteinExistence type="predicted"/>
<protein>
    <recommendedName>
        <fullName evidence="4">PH domain-containing protein</fullName>
    </recommendedName>
</protein>
<dbReference type="STRING" id="521096.Tpau_2949"/>
<evidence type="ECO:0000313" key="3">
    <source>
        <dbReference type="Proteomes" id="UP000001213"/>
    </source>
</evidence>
<evidence type="ECO:0000313" key="2">
    <source>
        <dbReference type="EMBL" id="ADG79547.1"/>
    </source>
</evidence>
<organism evidence="2 3">
    <name type="scientific">Tsukamurella paurometabola (strain ATCC 8368 / DSM 20162 / CCUG 35730 / CIP 100753 / JCM 10117 / KCTC 9821 / NBRC 16120 / NCIMB 702349 / NCTC 13040)</name>
    <name type="common">Corynebacterium paurometabolum</name>
    <dbReference type="NCBI Taxonomy" id="521096"/>
    <lineage>
        <taxon>Bacteria</taxon>
        <taxon>Bacillati</taxon>
        <taxon>Actinomycetota</taxon>
        <taxon>Actinomycetes</taxon>
        <taxon>Mycobacteriales</taxon>
        <taxon>Tsukamurellaceae</taxon>
        <taxon>Tsukamurella</taxon>
    </lineage>
</organism>
<sequence length="166" mass="18099">MGVLLLYFVALPLFALIAVAMIGSPDSEIRGYFSAPVIGAIVLAFCAVAFVFVVATLTVRRTVLIVDDRGIRSPRSGFAFEWSSIEALYVGSYQGGRFGPTIYVLGVQGVPWKSGWRLPFTGFNAAMMGLPSTARRHRVTWQIGTRPRFPEAIKAIRAASPDTPIF</sequence>
<evidence type="ECO:0008006" key="4">
    <source>
        <dbReference type="Google" id="ProtNLM"/>
    </source>
</evidence>
<evidence type="ECO:0000256" key="1">
    <source>
        <dbReference type="SAM" id="Phobius"/>
    </source>
</evidence>
<gene>
    <name evidence="2" type="ordered locus">Tpau_2949</name>
</gene>
<feature type="transmembrane region" description="Helical" evidence="1">
    <location>
        <begin position="36"/>
        <end position="59"/>
    </location>
</feature>
<keyword evidence="1" id="KW-0472">Membrane</keyword>
<dbReference type="HOGENOM" id="CLU_1601987_0_0_11"/>
<dbReference type="RefSeq" id="WP_013127560.1">
    <property type="nucleotide sequence ID" value="NC_014158.1"/>
</dbReference>
<reference evidence="2 3" key="2">
    <citation type="journal article" date="2011" name="Stand. Genomic Sci.">
        <title>Complete genome sequence of Tsukamurella paurometabola type strain (no. 33).</title>
        <authorList>
            <person name="Munk A.C."/>
            <person name="Lapidus A."/>
            <person name="Lucas S."/>
            <person name="Nolan M."/>
            <person name="Tice H."/>
            <person name="Cheng J.F."/>
            <person name="Del Rio T.G."/>
            <person name="Goodwin L."/>
            <person name="Pitluck S."/>
            <person name="Liolios K."/>
            <person name="Huntemann M."/>
            <person name="Ivanova N."/>
            <person name="Mavromatis K."/>
            <person name="Mikhailova N."/>
            <person name="Pati A."/>
            <person name="Chen A."/>
            <person name="Palaniappan K."/>
            <person name="Tapia R."/>
            <person name="Han C."/>
            <person name="Land M."/>
            <person name="Hauser L."/>
            <person name="Chang Y.J."/>
            <person name="Jeffries C.D."/>
            <person name="Brettin T."/>
            <person name="Yasawong M."/>
            <person name="Brambilla E.M."/>
            <person name="Rohde M."/>
            <person name="Sikorski J."/>
            <person name="Goker M."/>
            <person name="Detter J.C."/>
            <person name="Woyke T."/>
            <person name="Bristow J."/>
            <person name="Eisen J.A."/>
            <person name="Markowitz V."/>
            <person name="Hugenholtz P."/>
            <person name="Kyrpides N.C."/>
            <person name="Klenk H.P."/>
        </authorList>
    </citation>
    <scope>NUCLEOTIDE SEQUENCE [LARGE SCALE GENOMIC DNA]</scope>
    <source>
        <strain evidence="3">ATCC 8368 / DSM 20162 / CCUG 35730 / CIP 100753 / JCM 10117 / KCTC 9821 / NBRC 16120 / NCIMB 702349 / NCTC 13040</strain>
    </source>
</reference>
<keyword evidence="3" id="KW-1185">Reference proteome</keyword>
<dbReference type="KEGG" id="tpr:Tpau_2949"/>
<dbReference type="EMBL" id="CP001966">
    <property type="protein sequence ID" value="ADG79547.1"/>
    <property type="molecule type" value="Genomic_DNA"/>
</dbReference>